<dbReference type="Proteomes" id="UP000036681">
    <property type="component" value="Unplaced"/>
</dbReference>
<reference evidence="2" key="1">
    <citation type="submission" date="2017-02" db="UniProtKB">
        <authorList>
            <consortium name="WormBaseParasite"/>
        </authorList>
    </citation>
    <scope>IDENTIFICATION</scope>
</reference>
<proteinExistence type="predicted"/>
<evidence type="ECO:0000313" key="1">
    <source>
        <dbReference type="Proteomes" id="UP000036681"/>
    </source>
</evidence>
<dbReference type="WBParaSite" id="ALUE_0001883101-mRNA-1">
    <property type="protein sequence ID" value="ALUE_0001883101-mRNA-1"/>
    <property type="gene ID" value="ALUE_0001883101"/>
</dbReference>
<name>A0A0M3IJJ8_ASCLU</name>
<organism evidence="1 2">
    <name type="scientific">Ascaris lumbricoides</name>
    <name type="common">Giant roundworm</name>
    <dbReference type="NCBI Taxonomy" id="6252"/>
    <lineage>
        <taxon>Eukaryota</taxon>
        <taxon>Metazoa</taxon>
        <taxon>Ecdysozoa</taxon>
        <taxon>Nematoda</taxon>
        <taxon>Chromadorea</taxon>
        <taxon>Rhabditida</taxon>
        <taxon>Spirurina</taxon>
        <taxon>Ascaridomorpha</taxon>
        <taxon>Ascaridoidea</taxon>
        <taxon>Ascarididae</taxon>
        <taxon>Ascaris</taxon>
    </lineage>
</organism>
<accession>A0A0M3IJJ8</accession>
<sequence length="119" mass="13501">MFFFPESTLHCIHTHFPNGNFLHNEYYCISQMYLFTYAMLGAHFFNMSVPPQSASSKPRKYSIFDGVQVATTVSATLLFLRSCNRYIPHAERGRAIVACAGWCFSSSLHCQICNVESSI</sequence>
<evidence type="ECO:0000313" key="2">
    <source>
        <dbReference type="WBParaSite" id="ALUE_0001883101-mRNA-1"/>
    </source>
</evidence>
<keyword evidence="1" id="KW-1185">Reference proteome</keyword>
<protein>
    <submittedName>
        <fullName evidence="2">7TM_GPCR_Srx domain-containing protein</fullName>
    </submittedName>
</protein>
<dbReference type="AlphaFoldDB" id="A0A0M3IJJ8"/>